<accession>F8L315</accession>
<dbReference type="HOGENOM" id="CLU_813410_0_0_0"/>
<sequence>MAYKRQNGFKKALIAFLFFLVLLAPAYSGMKDNSNISEKLLNIPHEDRQELTDFFRGMLSQGDFAAVLFDLKPASLHDWPWWCVQYPEKNHPIRNHLLLTYKGWTIWSKYASLFDLKYLFVDQGYHDEMFTVWFVKKNYINSIKAYLQENPTGIEKHRKLGTLLGFDEKDVEGFCEERELELVMKYLPFDSQKLVGSSEPREKIADLLKKYSNTLPEHLTRFEQGFFFQDFCSPVERFFPSGIYGYRSFSRETKDQTEWKQKVADLYNSENFLEEILTLMTES</sequence>
<geneLocation type="plasmid" evidence="1 2">
    <name>pSn</name>
</geneLocation>
<dbReference type="KEGG" id="sng:SNE_B25020"/>
<keyword evidence="1" id="KW-0614">Plasmid</keyword>
<evidence type="ECO:0000313" key="2">
    <source>
        <dbReference type="Proteomes" id="UP000000496"/>
    </source>
</evidence>
<keyword evidence="2" id="KW-1185">Reference proteome</keyword>
<gene>
    <name evidence="1" type="ordered locus">SNE_B25020</name>
</gene>
<name>F8L315_SIMNZ</name>
<reference key="1">
    <citation type="journal article" date="2011" name="Mol. Biol. Evol.">
        <title>Unity in variety -- the pan-genome of the Chlamydiae.</title>
        <authorList>
            <person name="Collingro A."/>
            <person name="Tischler P."/>
            <person name="Weinmaier T."/>
            <person name="Penz T."/>
            <person name="Heinz E."/>
            <person name="Brunham R.C."/>
            <person name="Read T.D."/>
            <person name="Bavoil P.M."/>
            <person name="Sachse K."/>
            <person name="Kahane S."/>
            <person name="Friedman M.G."/>
            <person name="Rattei T."/>
            <person name="Myers G.S.A."/>
            <person name="Horn M."/>
        </authorList>
    </citation>
    <scope>NUCLEOTIDE SEQUENCE</scope>
    <source>
        <strain>Z</strain>
    </source>
</reference>
<dbReference type="Proteomes" id="UP000000496">
    <property type="component" value="Plasmid pSn"/>
</dbReference>
<proteinExistence type="predicted"/>
<organism evidence="1 2">
    <name type="scientific">Simkania negevensis (strain ATCC VR-1471 / DSM 27360 / Z)</name>
    <dbReference type="NCBI Taxonomy" id="331113"/>
    <lineage>
        <taxon>Bacteria</taxon>
        <taxon>Pseudomonadati</taxon>
        <taxon>Chlamydiota</taxon>
        <taxon>Chlamydiia</taxon>
        <taxon>Parachlamydiales</taxon>
        <taxon>Simkaniaceae</taxon>
        <taxon>Simkania</taxon>
    </lineage>
</organism>
<protein>
    <submittedName>
        <fullName evidence="1">Uncharacterized protein</fullName>
    </submittedName>
</protein>
<dbReference type="AlphaFoldDB" id="F8L315"/>
<evidence type="ECO:0000313" key="1">
    <source>
        <dbReference type="EMBL" id="CCB87861.1"/>
    </source>
</evidence>
<dbReference type="EMBL" id="FR872581">
    <property type="protein sequence ID" value="CCB87861.1"/>
    <property type="molecule type" value="Genomic_DNA"/>
</dbReference>
<reference evidence="1 2" key="2">
    <citation type="journal article" date="2011" name="Mol. Biol. Evol.">
        <title>Unity in variety--the pan-genome of the Chlamydiae.</title>
        <authorList>
            <person name="Collingro A."/>
            <person name="Tischler P."/>
            <person name="Weinmaier T."/>
            <person name="Penz T."/>
            <person name="Heinz E."/>
            <person name="Brunham R.C."/>
            <person name="Read T.D."/>
            <person name="Bavoil P.M."/>
            <person name="Sachse K."/>
            <person name="Kahane S."/>
            <person name="Friedman M.G."/>
            <person name="Rattei T."/>
            <person name="Myers G.S."/>
            <person name="Horn M."/>
        </authorList>
    </citation>
    <scope>NUCLEOTIDE SEQUENCE [LARGE SCALE GENOMIC DNA]</scope>
    <source>
        <strain evidence="2">ATCC VR-1471 / Z</strain>
        <plasmid evidence="1 2">pSn</plasmid>
    </source>
</reference>